<feature type="region of interest" description="Disordered" evidence="1">
    <location>
        <begin position="119"/>
        <end position="232"/>
    </location>
</feature>
<sequence length="318" mass="37027">MDSELTPWELYDLSAALQPDTTYTMRDHFRRFHASQEKPIEGAGHTALQRSWCAFIRRWNRMTLEGESFPRWLAYREQMPRDHSLTELRQRGVCKDVWYNNRLCFVHLKEGCLRVIRRHDRRSSSGSRSPSARSAPLDREVQPRALQQATNSGAPRRRGSRRGWRSRFPSPARRRQRWYPQPRSRSQSPRAAPRRRLFARARSRSREQHLERHERARYGAPMYRPPGGIQTSARDKTVTAVPRESWYYNHGHGDEYRGDFGDPRYAQQSSGYCPPSRQSAVDLHGGMVSSWLGGGDVEADVNRSWDAHADARGVQSER</sequence>
<evidence type="ECO:0000313" key="3">
    <source>
        <dbReference type="Proteomes" id="UP000198211"/>
    </source>
</evidence>
<feature type="compositionally biased region" description="Basic residues" evidence="1">
    <location>
        <begin position="155"/>
        <end position="165"/>
    </location>
</feature>
<gene>
    <name evidence="2" type="ORF">PHMEG_0002500</name>
</gene>
<dbReference type="AlphaFoldDB" id="A0A225WY38"/>
<feature type="region of interest" description="Disordered" evidence="1">
    <location>
        <begin position="259"/>
        <end position="278"/>
    </location>
</feature>
<dbReference type="EMBL" id="NBNE01000113">
    <property type="protein sequence ID" value="OWZ22734.1"/>
    <property type="molecule type" value="Genomic_DNA"/>
</dbReference>
<feature type="compositionally biased region" description="Basic and acidic residues" evidence="1">
    <location>
        <begin position="204"/>
        <end position="217"/>
    </location>
</feature>
<evidence type="ECO:0000256" key="1">
    <source>
        <dbReference type="SAM" id="MobiDB-lite"/>
    </source>
</evidence>
<dbReference type="Proteomes" id="UP000198211">
    <property type="component" value="Unassembled WGS sequence"/>
</dbReference>
<accession>A0A225WY38</accession>
<comment type="caution">
    <text evidence="2">The sequence shown here is derived from an EMBL/GenBank/DDBJ whole genome shotgun (WGS) entry which is preliminary data.</text>
</comment>
<feature type="compositionally biased region" description="Low complexity" evidence="1">
    <location>
        <begin position="124"/>
        <end position="135"/>
    </location>
</feature>
<feature type="compositionally biased region" description="Low complexity" evidence="1">
    <location>
        <begin position="178"/>
        <end position="191"/>
    </location>
</feature>
<reference evidence="3" key="1">
    <citation type="submission" date="2017-03" db="EMBL/GenBank/DDBJ databases">
        <title>Phytopthora megakarya and P. palmivora, two closely related causual agents of cacao black pod achieved similar genome size and gene model numbers by different mechanisms.</title>
        <authorList>
            <person name="Ali S."/>
            <person name="Shao J."/>
            <person name="Larry D.J."/>
            <person name="Kronmiller B."/>
            <person name="Shen D."/>
            <person name="Strem M.D."/>
            <person name="Melnick R.L."/>
            <person name="Guiltinan M.J."/>
            <person name="Tyler B.M."/>
            <person name="Meinhardt L.W."/>
            <person name="Bailey B.A."/>
        </authorList>
    </citation>
    <scope>NUCLEOTIDE SEQUENCE [LARGE SCALE GENOMIC DNA]</scope>
    <source>
        <strain evidence="3">zdho120</strain>
    </source>
</reference>
<protein>
    <submittedName>
        <fullName evidence="2">Uncharacterized protein</fullName>
    </submittedName>
</protein>
<name>A0A225WY38_9STRA</name>
<evidence type="ECO:0000313" key="2">
    <source>
        <dbReference type="EMBL" id="OWZ22734.1"/>
    </source>
</evidence>
<dbReference type="OrthoDB" id="110534at2759"/>
<proteinExistence type="predicted"/>
<organism evidence="2 3">
    <name type="scientific">Phytophthora megakarya</name>
    <dbReference type="NCBI Taxonomy" id="4795"/>
    <lineage>
        <taxon>Eukaryota</taxon>
        <taxon>Sar</taxon>
        <taxon>Stramenopiles</taxon>
        <taxon>Oomycota</taxon>
        <taxon>Peronosporomycetes</taxon>
        <taxon>Peronosporales</taxon>
        <taxon>Peronosporaceae</taxon>
        <taxon>Phytophthora</taxon>
    </lineage>
</organism>
<feature type="compositionally biased region" description="Basic residues" evidence="1">
    <location>
        <begin position="192"/>
        <end position="203"/>
    </location>
</feature>
<keyword evidence="3" id="KW-1185">Reference proteome</keyword>
<feature type="compositionally biased region" description="Polar residues" evidence="1">
    <location>
        <begin position="266"/>
        <end position="278"/>
    </location>
</feature>